<feature type="transmembrane region" description="Helical" evidence="5">
    <location>
        <begin position="284"/>
        <end position="303"/>
    </location>
</feature>
<protein>
    <submittedName>
        <fullName evidence="7">FUSC family protein</fullName>
    </submittedName>
</protein>
<keyword evidence="8" id="KW-1185">Reference proteome</keyword>
<dbReference type="InterPro" id="IPR049453">
    <property type="entry name" value="Memb_transporter_dom"/>
</dbReference>
<evidence type="ECO:0000256" key="2">
    <source>
        <dbReference type="ARBA" id="ARBA00022692"/>
    </source>
</evidence>
<dbReference type="AlphaFoldDB" id="A0A6A9V013"/>
<evidence type="ECO:0000256" key="5">
    <source>
        <dbReference type="SAM" id="Phobius"/>
    </source>
</evidence>
<evidence type="ECO:0000256" key="3">
    <source>
        <dbReference type="ARBA" id="ARBA00022989"/>
    </source>
</evidence>
<name>A0A6A9V013_9ACTN</name>
<feature type="transmembrane region" description="Helical" evidence="5">
    <location>
        <begin position="49"/>
        <end position="68"/>
    </location>
</feature>
<dbReference type="Pfam" id="PF13515">
    <property type="entry name" value="FUSC_2"/>
    <property type="match status" value="1"/>
</dbReference>
<dbReference type="EMBL" id="WPCU01000002">
    <property type="protein sequence ID" value="MVA74620.1"/>
    <property type="molecule type" value="Genomic_DNA"/>
</dbReference>
<accession>A0A6A9V013</accession>
<feature type="transmembrane region" description="Helical" evidence="5">
    <location>
        <begin position="75"/>
        <end position="94"/>
    </location>
</feature>
<organism evidence="7 8">
    <name type="scientific">Auraticoccus cholistanensis</name>
    <dbReference type="NCBI Taxonomy" id="2656650"/>
    <lineage>
        <taxon>Bacteria</taxon>
        <taxon>Bacillati</taxon>
        <taxon>Actinomycetota</taxon>
        <taxon>Actinomycetes</taxon>
        <taxon>Propionibacteriales</taxon>
        <taxon>Propionibacteriaceae</taxon>
        <taxon>Auraticoccus</taxon>
    </lineage>
</organism>
<feature type="transmembrane region" description="Helical" evidence="5">
    <location>
        <begin position="26"/>
        <end position="43"/>
    </location>
</feature>
<comment type="caution">
    <text evidence="7">The sequence shown here is derived from an EMBL/GenBank/DDBJ whole genome shotgun (WGS) entry which is preliminary data.</text>
</comment>
<evidence type="ECO:0000256" key="4">
    <source>
        <dbReference type="ARBA" id="ARBA00023136"/>
    </source>
</evidence>
<dbReference type="GO" id="GO:0016020">
    <property type="term" value="C:membrane"/>
    <property type="evidence" value="ECO:0007669"/>
    <property type="project" value="UniProtKB-SubCell"/>
</dbReference>
<keyword evidence="3 5" id="KW-1133">Transmembrane helix</keyword>
<evidence type="ECO:0000313" key="8">
    <source>
        <dbReference type="Proteomes" id="UP000435304"/>
    </source>
</evidence>
<keyword evidence="4 5" id="KW-0472">Membrane</keyword>
<proteinExistence type="predicted"/>
<evidence type="ECO:0000313" key="7">
    <source>
        <dbReference type="EMBL" id="MVA74620.1"/>
    </source>
</evidence>
<dbReference type="Proteomes" id="UP000435304">
    <property type="component" value="Unassembled WGS sequence"/>
</dbReference>
<feature type="transmembrane region" description="Helical" evidence="5">
    <location>
        <begin position="247"/>
        <end position="272"/>
    </location>
</feature>
<gene>
    <name evidence="7" type="ORF">GC722_01000</name>
</gene>
<reference evidence="7 8" key="1">
    <citation type="submission" date="2019-12" db="EMBL/GenBank/DDBJ databases">
        <title>Auraticoccus cholistani sp. nov., an actinomycete isolated from soil of Cholistan desert.</title>
        <authorList>
            <person name="Cheema M.T."/>
        </authorList>
    </citation>
    <scope>NUCLEOTIDE SEQUENCE [LARGE SCALE GENOMIC DNA]</scope>
    <source>
        <strain evidence="7 8">F435</strain>
    </source>
</reference>
<feature type="domain" description="Integral membrane bound transporter" evidence="6">
    <location>
        <begin position="202"/>
        <end position="327"/>
    </location>
</feature>
<feature type="transmembrane region" description="Helical" evidence="5">
    <location>
        <begin position="148"/>
        <end position="167"/>
    </location>
</feature>
<evidence type="ECO:0000256" key="1">
    <source>
        <dbReference type="ARBA" id="ARBA00004141"/>
    </source>
</evidence>
<keyword evidence="2 5" id="KW-0812">Transmembrane</keyword>
<evidence type="ECO:0000259" key="6">
    <source>
        <dbReference type="Pfam" id="PF13515"/>
    </source>
</evidence>
<dbReference type="RefSeq" id="WP_156607140.1">
    <property type="nucleotide sequence ID" value="NZ_WPCU01000002.1"/>
</dbReference>
<feature type="transmembrane region" description="Helical" evidence="5">
    <location>
        <begin position="315"/>
        <end position="332"/>
    </location>
</feature>
<comment type="subcellular location">
    <subcellularLocation>
        <location evidence="1">Membrane</location>
        <topology evidence="1">Multi-pass membrane protein</topology>
    </subcellularLocation>
</comment>
<sequence>MGAWEHLRVVVRETVRRHPAEGSSRVAVRAALTMLVPLLVLAAAGRLEWGLYATFGAFASLYGGRLPLPGRWRVQLRHGALLSTLVVVGTAVALSPHRGWLSVPVAAAVAGAAALLSDRQGWRPPGALFPVFAVSACASVPAAPAGLVAAAVVGVATAAWAVLLGALEQRLLPAAPRTPPPPVPTAGRPGVRAARCAGAVALAGALATASGTGHPYWAMVAAVVPMSAATVHTQLARGVQRAVGTVLGLVLAAALLSLPLPVLAVVLLAAVLQGVAELLVGRNYAAALVVITPLALLMGQLAVPHPVGELVGDRLVQTLLGVVVGLAAVVWVRDRSAQPG</sequence>